<reference evidence="1 2" key="1">
    <citation type="submission" date="2021-06" db="EMBL/GenBank/DDBJ databases">
        <authorList>
            <person name="Palmer J.M."/>
        </authorList>
    </citation>
    <scope>NUCLEOTIDE SEQUENCE [LARGE SCALE GENOMIC DNA]</scope>
    <source>
        <strain evidence="1 2">AS_MEX2019</strain>
        <tissue evidence="1">Muscle</tissue>
    </source>
</reference>
<dbReference type="EMBL" id="JAHRIP010023026">
    <property type="protein sequence ID" value="MEQ2289389.1"/>
    <property type="molecule type" value="Genomic_DNA"/>
</dbReference>
<keyword evidence="2" id="KW-1185">Reference proteome</keyword>
<accession>A0ABV0Y6G6</accession>
<organism evidence="1 2">
    <name type="scientific">Ameca splendens</name>
    <dbReference type="NCBI Taxonomy" id="208324"/>
    <lineage>
        <taxon>Eukaryota</taxon>
        <taxon>Metazoa</taxon>
        <taxon>Chordata</taxon>
        <taxon>Craniata</taxon>
        <taxon>Vertebrata</taxon>
        <taxon>Euteleostomi</taxon>
        <taxon>Actinopterygii</taxon>
        <taxon>Neopterygii</taxon>
        <taxon>Teleostei</taxon>
        <taxon>Neoteleostei</taxon>
        <taxon>Acanthomorphata</taxon>
        <taxon>Ovalentaria</taxon>
        <taxon>Atherinomorphae</taxon>
        <taxon>Cyprinodontiformes</taxon>
        <taxon>Goodeidae</taxon>
        <taxon>Ameca</taxon>
    </lineage>
</organism>
<name>A0ABV0Y6G6_9TELE</name>
<sequence length="77" mass="8720">MIVAGREQHKKKRLGATLYVLTSNDENNSKQMGRNSWYSGKTVIAELWTTRGANQRDQLMQNARQIQQSNLKVGTVA</sequence>
<dbReference type="Proteomes" id="UP001469553">
    <property type="component" value="Unassembled WGS sequence"/>
</dbReference>
<evidence type="ECO:0000313" key="1">
    <source>
        <dbReference type="EMBL" id="MEQ2289389.1"/>
    </source>
</evidence>
<evidence type="ECO:0000313" key="2">
    <source>
        <dbReference type="Proteomes" id="UP001469553"/>
    </source>
</evidence>
<proteinExistence type="predicted"/>
<protein>
    <submittedName>
        <fullName evidence="1">Uncharacterized protein</fullName>
    </submittedName>
</protein>
<comment type="caution">
    <text evidence="1">The sequence shown here is derived from an EMBL/GenBank/DDBJ whole genome shotgun (WGS) entry which is preliminary data.</text>
</comment>
<gene>
    <name evidence="1" type="ORF">AMECASPLE_032452</name>
</gene>